<dbReference type="Proteomes" id="UP000298602">
    <property type="component" value="Chromosome"/>
</dbReference>
<evidence type="ECO:0000256" key="4">
    <source>
        <dbReference type="ARBA" id="ARBA00022481"/>
    </source>
</evidence>
<dbReference type="Pfam" id="PF12019">
    <property type="entry name" value="GspH"/>
    <property type="match status" value="1"/>
</dbReference>
<evidence type="ECO:0000259" key="11">
    <source>
        <dbReference type="Pfam" id="PF12019"/>
    </source>
</evidence>
<evidence type="ECO:0000256" key="9">
    <source>
        <dbReference type="ARBA" id="ARBA00025772"/>
    </source>
</evidence>
<evidence type="ECO:0000313" key="13">
    <source>
        <dbReference type="Proteomes" id="UP000298602"/>
    </source>
</evidence>
<dbReference type="InterPro" id="IPR022346">
    <property type="entry name" value="T2SS_GspH"/>
</dbReference>
<dbReference type="KEGG" id="dax:FDQ92_11040"/>
<evidence type="ECO:0000256" key="1">
    <source>
        <dbReference type="ARBA" id="ARBA00004377"/>
    </source>
</evidence>
<keyword evidence="6" id="KW-0812">Transmembrane</keyword>
<dbReference type="GO" id="GO:0005886">
    <property type="term" value="C:plasma membrane"/>
    <property type="evidence" value="ECO:0007669"/>
    <property type="project" value="UniProtKB-SubCell"/>
</dbReference>
<sequence length="156" mass="17253">MTRRRSKAQDGMTLVELMVVVALVATLLALSAWGLGGPIGEERLRSTARLLVSHLEEAKMLAREKGIDHTVVFNPNNREYRVFRDSNEDGNLDGGETVVRTVQLPEDVTISSNKPFLRFNSRGRAEVTLATITVKSTKSDSEMTVSVNLLGRVELK</sequence>
<dbReference type="InterPro" id="IPR045584">
    <property type="entry name" value="Pilin-like"/>
</dbReference>
<keyword evidence="13" id="KW-1185">Reference proteome</keyword>
<comment type="similarity">
    <text evidence="9">Belongs to the GSP H family.</text>
</comment>
<dbReference type="GO" id="GO:0015627">
    <property type="term" value="C:type II protein secretion system complex"/>
    <property type="evidence" value="ECO:0007669"/>
    <property type="project" value="InterPro"/>
</dbReference>
<dbReference type="RefSeq" id="WP_137425808.1">
    <property type="nucleotide sequence ID" value="NZ_CP040098.1"/>
</dbReference>
<comment type="subcellular location">
    <subcellularLocation>
        <location evidence="1">Cell inner membrane</location>
        <topology evidence="1">Single-pass membrane protein</topology>
    </subcellularLocation>
</comment>
<name>A0A4P8L6Y9_9BACT</name>
<evidence type="ECO:0000256" key="10">
    <source>
        <dbReference type="ARBA" id="ARBA00030775"/>
    </source>
</evidence>
<proteinExistence type="inferred from homology"/>
<dbReference type="NCBIfam" id="TIGR02532">
    <property type="entry name" value="IV_pilin_GFxxxE"/>
    <property type="match status" value="1"/>
</dbReference>
<organism evidence="12 13">
    <name type="scientific">Desulfoglaeba alkanexedens ALDC</name>
    <dbReference type="NCBI Taxonomy" id="980445"/>
    <lineage>
        <taxon>Bacteria</taxon>
        <taxon>Pseudomonadati</taxon>
        <taxon>Thermodesulfobacteriota</taxon>
        <taxon>Syntrophobacteria</taxon>
        <taxon>Syntrophobacterales</taxon>
        <taxon>Syntrophobacteraceae</taxon>
        <taxon>Desulfoglaeba</taxon>
    </lineage>
</organism>
<gene>
    <name evidence="12" type="ORF">FDQ92_11040</name>
</gene>
<feature type="domain" description="General secretion pathway GspH" evidence="11">
    <location>
        <begin position="48"/>
        <end position="151"/>
    </location>
</feature>
<evidence type="ECO:0000256" key="7">
    <source>
        <dbReference type="ARBA" id="ARBA00022989"/>
    </source>
</evidence>
<keyword evidence="4" id="KW-0488">Methylation</keyword>
<keyword evidence="3" id="KW-1003">Cell membrane</keyword>
<accession>A0A4P8L6Y9</accession>
<dbReference type="InterPro" id="IPR012902">
    <property type="entry name" value="N_methyl_site"/>
</dbReference>
<dbReference type="EMBL" id="CP040098">
    <property type="protein sequence ID" value="QCQ23543.1"/>
    <property type="molecule type" value="Genomic_DNA"/>
</dbReference>
<dbReference type="Pfam" id="PF07963">
    <property type="entry name" value="N_methyl"/>
    <property type="match status" value="1"/>
</dbReference>
<evidence type="ECO:0000256" key="8">
    <source>
        <dbReference type="ARBA" id="ARBA00023136"/>
    </source>
</evidence>
<reference evidence="12 13" key="2">
    <citation type="submission" date="2019-05" db="EMBL/GenBank/DDBJ databases">
        <authorList>
            <person name="Suflita J.M."/>
            <person name="Marks C.R."/>
        </authorList>
    </citation>
    <scope>NUCLEOTIDE SEQUENCE [LARGE SCALE GENOMIC DNA]</scope>
    <source>
        <strain evidence="12 13">ALDC</strain>
    </source>
</reference>
<keyword evidence="8" id="KW-0472">Membrane</keyword>
<dbReference type="OrthoDB" id="5405832at2"/>
<dbReference type="Gene3D" id="3.55.40.10">
    <property type="entry name" value="minor pseudopilin epsh domain"/>
    <property type="match status" value="1"/>
</dbReference>
<evidence type="ECO:0000256" key="5">
    <source>
        <dbReference type="ARBA" id="ARBA00022519"/>
    </source>
</evidence>
<dbReference type="SUPFAM" id="SSF54523">
    <property type="entry name" value="Pili subunits"/>
    <property type="match status" value="1"/>
</dbReference>
<dbReference type="GO" id="GO:0015628">
    <property type="term" value="P:protein secretion by the type II secretion system"/>
    <property type="evidence" value="ECO:0007669"/>
    <property type="project" value="InterPro"/>
</dbReference>
<keyword evidence="5" id="KW-0997">Cell inner membrane</keyword>
<evidence type="ECO:0000256" key="6">
    <source>
        <dbReference type="ARBA" id="ARBA00022692"/>
    </source>
</evidence>
<evidence type="ECO:0000256" key="2">
    <source>
        <dbReference type="ARBA" id="ARBA00021549"/>
    </source>
</evidence>
<reference evidence="12 13" key="1">
    <citation type="submission" date="2019-05" db="EMBL/GenBank/DDBJ databases">
        <title>The Complete Genome Sequence of the n-alkane-degrading Desulfoglaeba alkanexedens ALDC reveals multiple alkylsuccinate synthase gene clusters.</title>
        <authorList>
            <person name="Callaghan A.V."/>
            <person name="Davidova I.A."/>
            <person name="Duncan K.E."/>
            <person name="Morris B."/>
            <person name="McInerney M.J."/>
        </authorList>
    </citation>
    <scope>NUCLEOTIDE SEQUENCE [LARGE SCALE GENOMIC DNA]</scope>
    <source>
        <strain evidence="12 13">ALDC</strain>
    </source>
</reference>
<protein>
    <recommendedName>
        <fullName evidence="2">Type II secretion system protein H</fullName>
    </recommendedName>
    <alternativeName>
        <fullName evidence="10">General secretion pathway protein H</fullName>
    </alternativeName>
</protein>
<evidence type="ECO:0000256" key="3">
    <source>
        <dbReference type="ARBA" id="ARBA00022475"/>
    </source>
</evidence>
<dbReference type="AlphaFoldDB" id="A0A4P8L6Y9"/>
<evidence type="ECO:0000313" key="12">
    <source>
        <dbReference type="EMBL" id="QCQ23543.1"/>
    </source>
</evidence>
<keyword evidence="7" id="KW-1133">Transmembrane helix</keyword>